<dbReference type="AlphaFoldDB" id="A0A5B0PTI3"/>
<proteinExistence type="predicted"/>
<dbReference type="Proteomes" id="UP000324748">
    <property type="component" value="Unassembled WGS sequence"/>
</dbReference>
<reference evidence="3 4" key="1">
    <citation type="submission" date="2019-05" db="EMBL/GenBank/DDBJ databases">
        <title>Emergence of the Ug99 lineage of the wheat stem rust pathogen through somatic hybridization.</title>
        <authorList>
            <person name="Li F."/>
            <person name="Upadhyaya N.M."/>
            <person name="Sperschneider J."/>
            <person name="Matny O."/>
            <person name="Nguyen-Phuc H."/>
            <person name="Mago R."/>
            <person name="Raley C."/>
            <person name="Miller M.E."/>
            <person name="Silverstein K.A.T."/>
            <person name="Henningsen E."/>
            <person name="Hirsch C.D."/>
            <person name="Visser B."/>
            <person name="Pretorius Z.A."/>
            <person name="Steffenson B.J."/>
            <person name="Schwessinger B."/>
            <person name="Dodds P.N."/>
            <person name="Figueroa M."/>
        </authorList>
    </citation>
    <scope>NUCLEOTIDE SEQUENCE [LARGE SCALE GENOMIC DNA]</scope>
    <source>
        <strain evidence="2">21-0</strain>
        <strain evidence="1 4">Ug99</strain>
    </source>
</reference>
<name>A0A5B0PTI3_PUCGR</name>
<protein>
    <submittedName>
        <fullName evidence="2">Uncharacterized protein</fullName>
    </submittedName>
</protein>
<dbReference type="EMBL" id="VSWC01000041">
    <property type="protein sequence ID" value="KAA1103940.1"/>
    <property type="molecule type" value="Genomic_DNA"/>
</dbReference>
<evidence type="ECO:0000313" key="2">
    <source>
        <dbReference type="EMBL" id="KAA1103940.1"/>
    </source>
</evidence>
<evidence type="ECO:0000313" key="3">
    <source>
        <dbReference type="Proteomes" id="UP000324748"/>
    </source>
</evidence>
<accession>A0A5B0PTI3</accession>
<keyword evidence="3" id="KW-1185">Reference proteome</keyword>
<evidence type="ECO:0000313" key="1">
    <source>
        <dbReference type="EMBL" id="KAA1080211.1"/>
    </source>
</evidence>
<evidence type="ECO:0000313" key="4">
    <source>
        <dbReference type="Proteomes" id="UP000325313"/>
    </source>
</evidence>
<comment type="caution">
    <text evidence="2">The sequence shown here is derived from an EMBL/GenBank/DDBJ whole genome shotgun (WGS) entry which is preliminary data.</text>
</comment>
<dbReference type="Proteomes" id="UP000325313">
    <property type="component" value="Unassembled WGS sequence"/>
</dbReference>
<dbReference type="EMBL" id="VDEP01000442">
    <property type="protein sequence ID" value="KAA1080211.1"/>
    <property type="molecule type" value="Genomic_DNA"/>
</dbReference>
<sequence>MVSASNPPNGMVDSSHAVQLFTHAGRTVLENNGHIFMYVYDGGCKDNLQSEMVETNFTTGYEFALLLKSQYCGWGW</sequence>
<organism evidence="2 3">
    <name type="scientific">Puccinia graminis f. sp. tritici</name>
    <dbReference type="NCBI Taxonomy" id="56615"/>
    <lineage>
        <taxon>Eukaryota</taxon>
        <taxon>Fungi</taxon>
        <taxon>Dikarya</taxon>
        <taxon>Basidiomycota</taxon>
        <taxon>Pucciniomycotina</taxon>
        <taxon>Pucciniomycetes</taxon>
        <taxon>Pucciniales</taxon>
        <taxon>Pucciniaceae</taxon>
        <taxon>Puccinia</taxon>
    </lineage>
</organism>
<gene>
    <name evidence="2" type="ORF">PGT21_005049</name>
    <name evidence="1" type="ORF">PGTUg99_023039</name>
</gene>